<dbReference type="InterPro" id="IPR022649">
    <property type="entry name" value="Pr_cel_nuc_antig_C"/>
</dbReference>
<comment type="function">
    <text evidence="5">Sliding clamp subunit. Responsible for tethering the catalytic subunit of DNA polymerase to DNA during high-speed replication.</text>
</comment>
<feature type="domain" description="Proliferating cell nuclear antigen PCNA C-terminal" evidence="7">
    <location>
        <begin position="134"/>
        <end position="243"/>
    </location>
</feature>
<dbReference type="CDD" id="cd00577">
    <property type="entry name" value="PCNA"/>
    <property type="match status" value="1"/>
</dbReference>
<comment type="subunit">
    <text evidence="3">Homotrimer. The subunits circularize to form a toroid; DNA passes through its center. Replication factor C (RFC) is required to load the toroid on the DNA.</text>
</comment>
<dbReference type="InterPro" id="IPR022648">
    <property type="entry name" value="Pr_cel_nuc_antig_N"/>
</dbReference>
<dbReference type="AlphaFoldDB" id="A0A8T3UVK9"/>
<dbReference type="InterPro" id="IPR046938">
    <property type="entry name" value="DNA_clamp_sf"/>
</dbReference>
<dbReference type="SUPFAM" id="SSF55979">
    <property type="entry name" value="DNA clamp"/>
    <property type="match status" value="2"/>
</dbReference>
<dbReference type="GO" id="GO:0006272">
    <property type="term" value="P:leading strand elongation"/>
    <property type="evidence" value="ECO:0007669"/>
    <property type="project" value="TreeGrafter"/>
</dbReference>
<dbReference type="Pfam" id="PF02747">
    <property type="entry name" value="PCNA_C"/>
    <property type="match status" value="1"/>
</dbReference>
<keyword evidence="2 3" id="KW-0238">DNA-binding</keyword>
<evidence type="ECO:0000256" key="5">
    <source>
        <dbReference type="RuleBase" id="RU003673"/>
    </source>
</evidence>
<dbReference type="GO" id="GO:0030337">
    <property type="term" value="F:DNA polymerase processivity factor activity"/>
    <property type="evidence" value="ECO:0007669"/>
    <property type="project" value="UniProtKB-UniRule"/>
</dbReference>
<reference evidence="8 9" key="1">
    <citation type="submission" date="2020-09" db="EMBL/GenBank/DDBJ databases">
        <title>Genomic characterization of a novel Parvarchaeota family in acid mine drainage sediments.</title>
        <authorList>
            <person name="Luo Z.-H."/>
        </authorList>
    </citation>
    <scope>NUCLEOTIDE SEQUENCE [LARGE SCALE GENOMIC DNA]</scope>
    <source>
        <strain evidence="8">MAS1_bins.189</strain>
    </source>
</reference>
<comment type="caution">
    <text evidence="8">The sequence shown here is derived from an EMBL/GenBank/DDBJ whole genome shotgun (WGS) entry which is preliminary data.</text>
</comment>
<name>A0A8T3UVK9_9ARCH</name>
<dbReference type="InterPro" id="IPR000730">
    <property type="entry name" value="Pr_cel_nuc_antig"/>
</dbReference>
<gene>
    <name evidence="3" type="primary">pcn</name>
    <name evidence="8" type="ORF">IHE51_00835</name>
</gene>
<dbReference type="Proteomes" id="UP000718571">
    <property type="component" value="Unassembled WGS sequence"/>
</dbReference>
<protein>
    <recommendedName>
        <fullName evidence="3">DNA polymerase sliding clamp</fullName>
    </recommendedName>
    <alternativeName>
        <fullName evidence="3">Proliferating cell nuclear antigen homolog</fullName>
        <shortName evidence="3">PCNA</shortName>
    </alternativeName>
</protein>
<dbReference type="EMBL" id="JADFAR010000009">
    <property type="protein sequence ID" value="MBE5728389.1"/>
    <property type="molecule type" value="Genomic_DNA"/>
</dbReference>
<proteinExistence type="inferred from homology"/>
<organism evidence="8 9">
    <name type="scientific">Candidatus Acidifodinimicrobium mancum</name>
    <dbReference type="NCBI Taxonomy" id="2898728"/>
    <lineage>
        <taxon>Archaea</taxon>
        <taxon>Candidatus Parvarchaeota</taxon>
        <taxon>Candidatus Acidifodinimicrobiaceae</taxon>
        <taxon>Candidatus Acidifodinimicrobium</taxon>
    </lineage>
</organism>
<evidence type="ECO:0000256" key="4">
    <source>
        <dbReference type="RuleBase" id="RU003671"/>
    </source>
</evidence>
<accession>A0A8T3UVK9</accession>
<feature type="domain" description="Proliferating cell nuclear antigen PCNA N-terminal" evidence="6">
    <location>
        <begin position="2"/>
        <end position="108"/>
    </location>
</feature>
<evidence type="ECO:0000256" key="3">
    <source>
        <dbReference type="HAMAP-Rule" id="MF_00317"/>
    </source>
</evidence>
<dbReference type="Gene3D" id="3.70.10.10">
    <property type="match status" value="1"/>
</dbReference>
<keyword evidence="3 4" id="KW-0235">DNA replication</keyword>
<evidence type="ECO:0000313" key="9">
    <source>
        <dbReference type="Proteomes" id="UP000718571"/>
    </source>
</evidence>
<comment type="similarity">
    <text evidence="1 3 4">Belongs to the PCNA family.</text>
</comment>
<dbReference type="PANTHER" id="PTHR11352:SF0">
    <property type="entry name" value="PROLIFERATING CELL NUCLEAR ANTIGEN"/>
    <property type="match status" value="1"/>
</dbReference>
<sequence>MEVEISDIGMFRDVMSAIGGLMSDVSLDFLPEGLDIKAMDPPNIAMVIFNAKKETFASYDVDKSIKLSVSLYDLNSILRFAKEGSKVKLKDLKGRLQIVIKDKNEIEFTVPLIDEDYTAQKVPQLKMTAEIVLLSSIVKNGVKMASTVDDSIYFMIDGDKFSMNAKNVDKEFLQVFSMNSNKEIFNIKSEGLTKAKYSVDYLQKMINIFDPDKEMKMEFSNNYPIKLEYTIKDGATLQFILANRTE</sequence>
<evidence type="ECO:0000256" key="2">
    <source>
        <dbReference type="ARBA" id="ARBA00023125"/>
    </source>
</evidence>
<dbReference type="PRINTS" id="PR00339">
    <property type="entry name" value="PCNACYCLIN"/>
</dbReference>
<dbReference type="PANTHER" id="PTHR11352">
    <property type="entry name" value="PROLIFERATING CELL NUCLEAR ANTIGEN"/>
    <property type="match status" value="1"/>
</dbReference>
<evidence type="ECO:0000259" key="6">
    <source>
        <dbReference type="Pfam" id="PF00705"/>
    </source>
</evidence>
<dbReference type="GO" id="GO:0003677">
    <property type="term" value="F:DNA binding"/>
    <property type="evidence" value="ECO:0007669"/>
    <property type="project" value="UniProtKB-UniRule"/>
</dbReference>
<comment type="function">
    <text evidence="3">Sliding clamp subunit that acts as a moving platform for DNA processing. Responsible for tethering the catalytic subunit of DNA polymerase and other proteins to DNA during high-speed replication.</text>
</comment>
<evidence type="ECO:0000313" key="8">
    <source>
        <dbReference type="EMBL" id="MBE5728389.1"/>
    </source>
</evidence>
<dbReference type="Pfam" id="PF00705">
    <property type="entry name" value="PCNA_N"/>
    <property type="match status" value="1"/>
</dbReference>
<evidence type="ECO:0000256" key="1">
    <source>
        <dbReference type="ARBA" id="ARBA00010462"/>
    </source>
</evidence>
<dbReference type="HAMAP" id="MF_00317">
    <property type="entry name" value="DNApol_clamp_arch"/>
    <property type="match status" value="1"/>
</dbReference>
<dbReference type="GO" id="GO:0006275">
    <property type="term" value="P:regulation of DNA replication"/>
    <property type="evidence" value="ECO:0007669"/>
    <property type="project" value="UniProtKB-UniRule"/>
</dbReference>
<evidence type="ECO:0000259" key="7">
    <source>
        <dbReference type="Pfam" id="PF02747"/>
    </source>
</evidence>